<proteinExistence type="predicted"/>
<accession>A0A0D8XTR6</accession>
<sequence length="204" mass="21760">MSCNDECSHDTDNLGSCGDETRTHKGERPRTVDSPLGHLDPSRITHMVVDQVGLGGAGVTSDSDGFVVPGPPHQQWLRSSPIASPTIIQSPSRVMDGCGQMQSRIGTPTNVHMQQGSVSSPSICGGQMTPQQMVHQQQGLIQSHPTGTGLFDQSGIYTAQQQQLQSGFSQSVPESPGAMHIQQQIVMSENPGVQDDVSPGMTMW</sequence>
<reference evidence="3" key="2">
    <citation type="journal article" date="2016" name="Sci. Rep.">
        <title>Dictyocaulus viviparus genome, variome and transcriptome elucidate lungworm biology and support future intervention.</title>
        <authorList>
            <person name="McNulty S.N."/>
            <person name="Strube C."/>
            <person name="Rosa B.A."/>
            <person name="Martin J.C."/>
            <person name="Tyagi R."/>
            <person name="Choi Y.J."/>
            <person name="Wang Q."/>
            <person name="Hallsworth Pepin K."/>
            <person name="Zhang X."/>
            <person name="Ozersky P."/>
            <person name="Wilson R.K."/>
            <person name="Sternberg P.W."/>
            <person name="Gasser R.B."/>
            <person name="Mitreva M."/>
        </authorList>
    </citation>
    <scope>NUCLEOTIDE SEQUENCE [LARGE SCALE GENOMIC DNA]</scope>
    <source>
        <strain evidence="3">HannoverDv2000</strain>
    </source>
</reference>
<dbReference type="AlphaFoldDB" id="A0A0D8XTR6"/>
<evidence type="ECO:0000313" key="3">
    <source>
        <dbReference type="Proteomes" id="UP000053766"/>
    </source>
</evidence>
<organism evidence="2 3">
    <name type="scientific">Dictyocaulus viviparus</name>
    <name type="common">Bovine lungworm</name>
    <dbReference type="NCBI Taxonomy" id="29172"/>
    <lineage>
        <taxon>Eukaryota</taxon>
        <taxon>Metazoa</taxon>
        <taxon>Ecdysozoa</taxon>
        <taxon>Nematoda</taxon>
        <taxon>Chromadorea</taxon>
        <taxon>Rhabditida</taxon>
        <taxon>Rhabditina</taxon>
        <taxon>Rhabditomorpha</taxon>
        <taxon>Strongyloidea</taxon>
        <taxon>Metastrongylidae</taxon>
        <taxon>Dictyocaulus</taxon>
    </lineage>
</organism>
<gene>
    <name evidence="2" type="ORF">DICVIV_08191</name>
</gene>
<dbReference type="Proteomes" id="UP000053766">
    <property type="component" value="Unassembled WGS sequence"/>
</dbReference>
<dbReference type="OrthoDB" id="5861038at2759"/>
<keyword evidence="3" id="KW-1185">Reference proteome</keyword>
<dbReference type="EMBL" id="KN716388">
    <property type="protein sequence ID" value="KJH45751.1"/>
    <property type="molecule type" value="Genomic_DNA"/>
</dbReference>
<feature type="compositionally biased region" description="Basic and acidic residues" evidence="1">
    <location>
        <begin position="19"/>
        <end position="31"/>
    </location>
</feature>
<name>A0A0D8XTR6_DICVI</name>
<protein>
    <submittedName>
        <fullName evidence="2">Uncharacterized protein</fullName>
    </submittedName>
</protein>
<reference evidence="2 3" key="1">
    <citation type="submission" date="2013-11" db="EMBL/GenBank/DDBJ databases">
        <title>Draft genome of the bovine lungworm Dictyocaulus viviparus.</title>
        <authorList>
            <person name="Mitreva M."/>
        </authorList>
    </citation>
    <scope>NUCLEOTIDE SEQUENCE [LARGE SCALE GENOMIC DNA]</scope>
    <source>
        <strain evidence="2 3">HannoverDv2000</strain>
    </source>
</reference>
<feature type="compositionally biased region" description="Basic and acidic residues" evidence="1">
    <location>
        <begin position="1"/>
        <end position="12"/>
    </location>
</feature>
<dbReference type="STRING" id="29172.A0A0D8XTR6"/>
<evidence type="ECO:0000313" key="2">
    <source>
        <dbReference type="EMBL" id="KJH45751.1"/>
    </source>
</evidence>
<feature type="region of interest" description="Disordered" evidence="1">
    <location>
        <begin position="1"/>
        <end position="41"/>
    </location>
</feature>
<evidence type="ECO:0000256" key="1">
    <source>
        <dbReference type="SAM" id="MobiDB-lite"/>
    </source>
</evidence>